<dbReference type="Proteomes" id="UP000839644">
    <property type="component" value="Unassembled WGS sequence"/>
</dbReference>
<evidence type="ECO:0000256" key="1">
    <source>
        <dbReference type="SAM" id="SignalP"/>
    </source>
</evidence>
<comment type="caution">
    <text evidence="2">The sequence shown here is derived from an EMBL/GenBank/DDBJ whole genome shotgun (WGS) entry which is preliminary data.</text>
</comment>
<sequence>MRKYLLCCAAVLMPLLPGTTVYADSGFSAPTLMHLGVDLKSDVPSPRLQWIPSTTLKSNDFNGTSPVRMGQLNVTLTGSVVANGTRVVALGPDCAGGGEKVLTFHTDTLGEAFGVPKDTDIPAILNVSGSSGTSIFIEEPDESMPGFWVFHRENATTEAEGEAMVMFNVMSSTGSKNPGGVPGHYDATVCAIQVIA</sequence>
<accession>A0A3Y9C6S8</accession>
<feature type="chain" id="PRO_5019370406" description="Fimbrial protein" evidence="1">
    <location>
        <begin position="24"/>
        <end position="196"/>
    </location>
</feature>
<keyword evidence="1" id="KW-0732">Signal</keyword>
<reference evidence="2" key="1">
    <citation type="submission" date="2018-08" db="EMBL/GenBank/DDBJ databases">
        <authorList>
            <person name="Ashton P.M."/>
            <person name="Dallman T."/>
            <person name="Nair S."/>
            <person name="De Pinna E."/>
            <person name="Peters T."/>
            <person name="Grant K."/>
        </authorList>
    </citation>
    <scope>NUCLEOTIDE SEQUENCE [LARGE SCALE GENOMIC DNA]</scope>
    <source>
        <strain evidence="2">43913</strain>
    </source>
</reference>
<gene>
    <name evidence="2" type="ORF">AU894_26545</name>
</gene>
<feature type="signal peptide" evidence="1">
    <location>
        <begin position="1"/>
        <end position="23"/>
    </location>
</feature>
<proteinExistence type="predicted"/>
<evidence type="ECO:0000313" key="2">
    <source>
        <dbReference type="EMBL" id="EAB8479665.1"/>
    </source>
</evidence>
<protein>
    <recommendedName>
        <fullName evidence="3">Fimbrial protein</fullName>
    </recommendedName>
</protein>
<name>A0A3Y9C6S8_SALEB</name>
<evidence type="ECO:0008006" key="3">
    <source>
        <dbReference type="Google" id="ProtNLM"/>
    </source>
</evidence>
<dbReference type="AlphaFoldDB" id="A0A3Y9C6S8"/>
<organism evidence="2">
    <name type="scientific">Salmonella enterica subsp. enterica serovar Java</name>
    <dbReference type="NCBI Taxonomy" id="224729"/>
    <lineage>
        <taxon>Bacteria</taxon>
        <taxon>Pseudomonadati</taxon>
        <taxon>Pseudomonadota</taxon>
        <taxon>Gammaproteobacteria</taxon>
        <taxon>Enterobacterales</taxon>
        <taxon>Enterobacteriaceae</taxon>
        <taxon>Salmonella</taxon>
    </lineage>
</organism>
<dbReference type="EMBL" id="AAAFYZ010000122">
    <property type="protein sequence ID" value="EAB8479665.1"/>
    <property type="molecule type" value="Genomic_DNA"/>
</dbReference>